<dbReference type="AlphaFoldDB" id="A0A2G8SF89"/>
<accession>A0A2G8SF89</accession>
<organism evidence="1 2">
    <name type="scientific">Ganoderma sinense ZZ0214-1</name>
    <dbReference type="NCBI Taxonomy" id="1077348"/>
    <lineage>
        <taxon>Eukaryota</taxon>
        <taxon>Fungi</taxon>
        <taxon>Dikarya</taxon>
        <taxon>Basidiomycota</taxon>
        <taxon>Agaricomycotina</taxon>
        <taxon>Agaricomycetes</taxon>
        <taxon>Polyporales</taxon>
        <taxon>Polyporaceae</taxon>
        <taxon>Ganoderma</taxon>
    </lineage>
</organism>
<reference evidence="1 2" key="1">
    <citation type="journal article" date="2015" name="Sci. Rep.">
        <title>Chromosome-level genome map provides insights into diverse defense mechanisms in the medicinal fungus Ganoderma sinense.</title>
        <authorList>
            <person name="Zhu Y."/>
            <person name="Xu J."/>
            <person name="Sun C."/>
            <person name="Zhou S."/>
            <person name="Xu H."/>
            <person name="Nelson D.R."/>
            <person name="Qian J."/>
            <person name="Song J."/>
            <person name="Luo H."/>
            <person name="Xiang L."/>
            <person name="Li Y."/>
            <person name="Xu Z."/>
            <person name="Ji A."/>
            <person name="Wang L."/>
            <person name="Lu S."/>
            <person name="Hayward A."/>
            <person name="Sun W."/>
            <person name="Li X."/>
            <person name="Schwartz D.C."/>
            <person name="Wang Y."/>
            <person name="Chen S."/>
        </authorList>
    </citation>
    <scope>NUCLEOTIDE SEQUENCE [LARGE SCALE GENOMIC DNA]</scope>
    <source>
        <strain evidence="1 2">ZZ0214-1</strain>
    </source>
</reference>
<dbReference type="OrthoDB" id="2757774at2759"/>
<protein>
    <recommendedName>
        <fullName evidence="3">F-box domain-containing protein</fullName>
    </recommendedName>
</protein>
<evidence type="ECO:0008006" key="3">
    <source>
        <dbReference type="Google" id="ProtNLM"/>
    </source>
</evidence>
<name>A0A2G8SF89_9APHY</name>
<dbReference type="EMBL" id="AYKW01000010">
    <property type="protein sequence ID" value="PIL32429.1"/>
    <property type="molecule type" value="Genomic_DNA"/>
</dbReference>
<proteinExistence type="predicted"/>
<dbReference type="Proteomes" id="UP000230002">
    <property type="component" value="Unassembled WGS sequence"/>
</dbReference>
<evidence type="ECO:0000313" key="1">
    <source>
        <dbReference type="EMBL" id="PIL32429.1"/>
    </source>
</evidence>
<keyword evidence="2" id="KW-1185">Reference proteome</keyword>
<sequence length="556" mass="62094">MAHLNLDVLREICGFLTDVPDVLSFSLTCSTLRAAAVERRLSMRDITIWSAESIRDLYNFIFVDENRRGRHIQAITIPVHSDIPPEPSEELINALVSVLASATRARRFSFYFPVPDEWSATEGSDELEVSCLFCHRKILSAVAEMVSLHELRVVAQTDIAGYFLQSTRSTLKVFWHGDVDGDSHEQFPVTVAPQLIPALQEIALTFELFEFAMTSTPCMSLPAVRSVTLTDVFEPFKLDMLLTAFPNLDDTLIIADNLYTFNNGHLRRSREENREAQKRYTWKALDRVAASAVMLYALGLTCPVRHLTLNPAPVLNPRRPQATGNAGVALRESASSRFALLGLRLPLGNSILGGSLFVADTVARLTHLVLEARYMSPPGIVATPGWETDSEEEDNMSWDDILDTLVAGVDVLRLTHIHIVVSCDVESSWGPFSTAIYDGTRHFSFDRLLTALPNAMPSLTYIVITSSGLLCNIETNERETWRTCRAWRVRRPPVGIAESLLESHELEELSSMEGEALINKEELNGTTKAELHRWKTVEILSNLIVELEVEVAKGFA</sequence>
<gene>
    <name evidence="1" type="ORF">GSI_05131</name>
</gene>
<comment type="caution">
    <text evidence="1">The sequence shown here is derived from an EMBL/GenBank/DDBJ whole genome shotgun (WGS) entry which is preliminary data.</text>
</comment>
<evidence type="ECO:0000313" key="2">
    <source>
        <dbReference type="Proteomes" id="UP000230002"/>
    </source>
</evidence>